<gene>
    <name evidence="7" type="ORF">AWM76_09345</name>
</gene>
<keyword evidence="7" id="KW-0269">Exonuclease</keyword>
<proteinExistence type="inferred from homology"/>
<dbReference type="AlphaFoldDB" id="A0AAU8UAK1"/>
<dbReference type="PANTHER" id="PTHR32114">
    <property type="entry name" value="ABC TRANSPORTER ABCH.3"/>
    <property type="match status" value="1"/>
</dbReference>
<sequence>MRPIKLELQAFGPYKEKTSLDFTDLGDQNLFLISGSTGAGKTTIFDAIVYALYGKTSGSSRDINELKSQLAEDESVAYVRLTFMIHGKTYTVERIPKQKRPTKKGLIREQNAEVTLEGEDFSLSKTQEVDSKLVEVLGLSANQFRQIVMLPQGEFKKLLEASSGEKEGILRTIFHTDYLDRFQQAIAERFKQANQEVGTLKKQVDQHSQSFVTFADNKTEQAKEQDGNQSENQTGVSENALTEKDRVQNWVDQEDYQALSEWAGQKSIEMNQETAQLSQEITAAEAKIQKLEGYIQLLTKQDELVQQEASIKEREAAIVGKRQALNQYQTTQDAYRLIQQIQKLTDRQEQLQVLMNEKTNLLQEADGRLQAVKAEQADWQDRIDLVDSLRAELQDLAIQENKWDNYLMQEGRLIKQVAHGQSLTEQAKKLTSQIQDQEKVIEAGEISLKKLQAELDKVGDISQQQASMDNKSYQYNLLVKSYQDMVKTNQEIADLSAQVEADQKDYQAKVDERNRLELAYSQNLAGELASQLVEGQPCLVCGSIHHPAPAVQQEGAVTKEMVEAGVDATQAAFQLYSSKAERLSAIQETFDRMASDQNIKGLAAEATSNEEKLAIWQTQLDKEAADIQQGKAHLDKLSQTKQDLDKQFNEMSKQVDDAKKALNNKHVEASTLKGQSESNQSTVEELRTEIDQLKGQLVGDSKAVVTAEYQAKHKTLAEITAKDQALKSQLDKYQQEVAKLTTQITGYNDQIEQGQVELKADQTALDEAMADRQESQEDICQIHQSQKNWAAIESEIQRFDNEVYAFKENKTANQNQIAAAGLDKKADTYQMDIEQERLKLNKLKDAKDQVISIKAQLDHAIYLFKDSFASYQEKGRHFGELSLLNKVANGKEKAYGYISFERYILGLYFDEILQYANERLMAMTQMRYEFRRIVEGQSGAGAKGLDLAVFDYQAGGKRSVQSLSGGEGFKASLALALGLSDVIQNDAGGIEIGTLFIDEGFGTLDQESLQQAIETLTDLQQASGRIVGIISHVAELKQQIPVHLQVSASNDGSKAFFTGVQ</sequence>
<evidence type="ECO:0000256" key="2">
    <source>
        <dbReference type="ARBA" id="ARBA00011322"/>
    </source>
</evidence>
<feature type="compositionally biased region" description="Polar residues" evidence="5">
    <location>
        <begin position="227"/>
        <end position="240"/>
    </location>
</feature>
<dbReference type="EMBL" id="CP014164">
    <property type="protein sequence ID" value="AMC01735.1"/>
    <property type="molecule type" value="Genomic_DNA"/>
</dbReference>
<keyword evidence="7" id="KW-0540">Nuclease</keyword>
<feature type="coiled-coil region" evidence="4">
    <location>
        <begin position="267"/>
        <end position="301"/>
    </location>
</feature>
<protein>
    <recommendedName>
        <fullName evidence="3">Nuclease SbcCD subunit C</fullName>
    </recommendedName>
</protein>
<dbReference type="InterPro" id="IPR038729">
    <property type="entry name" value="Rad50/SbcC_AAA"/>
</dbReference>
<dbReference type="SUPFAM" id="SSF52540">
    <property type="entry name" value="P-loop containing nucleoside triphosphate hydrolases"/>
    <property type="match status" value="1"/>
</dbReference>
<accession>A0AAU8UAK1</accession>
<organism evidence="7 8">
    <name type="scientific">Aerococcus viridans</name>
    <dbReference type="NCBI Taxonomy" id="1377"/>
    <lineage>
        <taxon>Bacteria</taxon>
        <taxon>Bacillati</taxon>
        <taxon>Bacillota</taxon>
        <taxon>Bacilli</taxon>
        <taxon>Lactobacillales</taxon>
        <taxon>Aerococcaceae</taxon>
        <taxon>Aerococcus</taxon>
    </lineage>
</organism>
<dbReference type="GeneID" id="32031113"/>
<name>A0AAU8UAK1_9LACT</name>
<feature type="coiled-coil region" evidence="4">
    <location>
        <begin position="627"/>
        <end position="750"/>
    </location>
</feature>
<reference evidence="8" key="2">
    <citation type="submission" date="2016-01" db="EMBL/GenBank/DDBJ databases">
        <title>Six Aerococcus type strain genome sequencing and assembly using PacBio and Illumina Hiseq.</title>
        <authorList>
            <person name="Carkaci D."/>
            <person name="Dargis R."/>
            <person name="Nielsen X.C."/>
            <person name="Skovgaard O."/>
            <person name="Fuursted K."/>
            <person name="Christensen J.J."/>
        </authorList>
    </citation>
    <scope>NUCLEOTIDE SEQUENCE [LARGE SCALE GENOMIC DNA]</scope>
    <source>
        <strain evidence="8">CCUG4311</strain>
    </source>
</reference>
<evidence type="ECO:0000313" key="7">
    <source>
        <dbReference type="EMBL" id="AMC01735.1"/>
    </source>
</evidence>
<dbReference type="Pfam" id="PF13476">
    <property type="entry name" value="AAA_23"/>
    <property type="match status" value="1"/>
</dbReference>
<feature type="region of interest" description="Disordered" evidence="5">
    <location>
        <begin position="218"/>
        <end position="242"/>
    </location>
</feature>
<evidence type="ECO:0000313" key="8">
    <source>
        <dbReference type="Proteomes" id="UP000066986"/>
    </source>
</evidence>
<feature type="domain" description="Rad50/SbcC-type AAA" evidence="6">
    <location>
        <begin position="5"/>
        <end position="285"/>
    </location>
</feature>
<dbReference type="PANTHER" id="PTHR32114:SF2">
    <property type="entry name" value="ABC TRANSPORTER ABCH.3"/>
    <property type="match status" value="1"/>
</dbReference>
<evidence type="ECO:0000256" key="5">
    <source>
        <dbReference type="SAM" id="MobiDB-lite"/>
    </source>
</evidence>
<comment type="subunit">
    <text evidence="2">Heterodimer of SbcC and SbcD.</text>
</comment>
<dbReference type="GO" id="GO:0004527">
    <property type="term" value="F:exonuclease activity"/>
    <property type="evidence" value="ECO:0007669"/>
    <property type="project" value="UniProtKB-KW"/>
</dbReference>
<evidence type="ECO:0000256" key="4">
    <source>
        <dbReference type="SAM" id="Coils"/>
    </source>
</evidence>
<dbReference type="GO" id="GO:0006302">
    <property type="term" value="P:double-strand break repair"/>
    <property type="evidence" value="ECO:0007669"/>
    <property type="project" value="InterPro"/>
</dbReference>
<keyword evidence="7" id="KW-0378">Hydrolase</keyword>
<evidence type="ECO:0000259" key="6">
    <source>
        <dbReference type="Pfam" id="PF13476"/>
    </source>
</evidence>
<dbReference type="GO" id="GO:0016887">
    <property type="term" value="F:ATP hydrolysis activity"/>
    <property type="evidence" value="ECO:0007669"/>
    <property type="project" value="InterPro"/>
</dbReference>
<dbReference type="InterPro" id="IPR027417">
    <property type="entry name" value="P-loop_NTPase"/>
</dbReference>
<dbReference type="RefSeq" id="WP_003143370.1">
    <property type="nucleotide sequence ID" value="NZ_CP014164.1"/>
</dbReference>
<dbReference type="Gene3D" id="3.40.50.300">
    <property type="entry name" value="P-loop containing nucleotide triphosphate hydrolases"/>
    <property type="match status" value="2"/>
</dbReference>
<evidence type="ECO:0000256" key="3">
    <source>
        <dbReference type="ARBA" id="ARBA00013368"/>
    </source>
</evidence>
<dbReference type="KEGG" id="avs:AWM76_09345"/>
<dbReference type="Proteomes" id="UP000066986">
    <property type="component" value="Chromosome"/>
</dbReference>
<comment type="similarity">
    <text evidence="1">Belongs to the SMC family. SbcC subfamily.</text>
</comment>
<evidence type="ECO:0000256" key="1">
    <source>
        <dbReference type="ARBA" id="ARBA00006930"/>
    </source>
</evidence>
<feature type="coiled-coil region" evidence="4">
    <location>
        <begin position="420"/>
        <end position="454"/>
    </location>
</feature>
<dbReference type="Gene3D" id="1.10.287.1490">
    <property type="match status" value="1"/>
</dbReference>
<keyword evidence="4" id="KW-0175">Coiled coil</keyword>
<feature type="coiled-coil region" evidence="4">
    <location>
        <begin position="341"/>
        <end position="382"/>
    </location>
</feature>
<reference evidence="7 8" key="1">
    <citation type="journal article" date="2016" name="Genome Announc.">
        <title>Complete Genome Sequences of Aerococcus christensenii CCUG 28831T, Aerococcus sanguinicola CCUG 43001T, Aerococcus urinae CCUG 36881T, Aerococcus urinaeequi CCUG 28094T, Aerococcus urinaehominis CCUG 42038 BT, and Aerococcus viridans CCUG 4311T.</title>
        <authorList>
            <person name="Carkaci D."/>
            <person name="Dargis R."/>
            <person name="Nielsen X.C."/>
            <person name="Skovgaard O."/>
            <person name="Fuursted K."/>
            <person name="Christensen J.J."/>
        </authorList>
    </citation>
    <scope>NUCLEOTIDE SEQUENCE [LARGE SCALE GENOMIC DNA]</scope>
    <source>
        <strain evidence="7 8">CCUG4311</strain>
    </source>
</reference>
<dbReference type="Pfam" id="PF13558">
    <property type="entry name" value="SbcC_Walker_B"/>
    <property type="match status" value="1"/>
</dbReference>